<dbReference type="Proteomes" id="UP000007460">
    <property type="component" value="Chromosome"/>
</dbReference>
<gene>
    <name evidence="1" type="ordered locus">SAR116_0253</name>
</gene>
<dbReference type="Gene3D" id="3.60.20.10">
    <property type="entry name" value="Glutamine Phosphoribosylpyrophosphate, subunit 1, domain 1"/>
    <property type="match status" value="1"/>
</dbReference>
<dbReference type="STRING" id="488538.SAR116_0253"/>
<evidence type="ECO:0000313" key="1">
    <source>
        <dbReference type="EMBL" id="ADE38496.1"/>
    </source>
</evidence>
<keyword evidence="2" id="KW-1185">Reference proteome</keyword>
<evidence type="ECO:0000313" key="2">
    <source>
        <dbReference type="Proteomes" id="UP000007460"/>
    </source>
</evidence>
<dbReference type="EMBL" id="CP001751">
    <property type="protein sequence ID" value="ADE38496.1"/>
    <property type="molecule type" value="Genomic_DNA"/>
</dbReference>
<reference evidence="1 2" key="1">
    <citation type="journal article" date="2010" name="J. Bacteriol.">
        <title>Complete genome sequence of "Candidatus Puniceispirillum marinum" IMCC1322, a representative of the SAR116 clade in the Alphaproteobacteria.</title>
        <authorList>
            <person name="Oh H.M."/>
            <person name="Kwon K.K."/>
            <person name="Kang I."/>
            <person name="Kang S.G."/>
            <person name="Lee J.H."/>
            <person name="Kim S.J."/>
            <person name="Cho J.C."/>
        </authorList>
    </citation>
    <scope>NUCLEOTIDE SEQUENCE [LARGE SCALE GENOMIC DNA]</scope>
    <source>
        <strain evidence="1 2">IMCC1322</strain>
    </source>
</reference>
<dbReference type="OrthoDB" id="9790012at2"/>
<dbReference type="AlphaFoldDB" id="D5BPZ8"/>
<sequence length="225" mass="23200">MTFSVVGRCANTGMTGVAITTSSIAVGSRCPHARAGAGAVTTQNITDPSLGPAVLDLMQAGKNAKDAIATVMQDRPHADYRQIAAIDLNGMTSSFTGKNILGTNAVASGVDCIGAGNLLSNEAVPAVMVASFEAHQALHLADRLVTALQAGIDAGGEEGPTHSAALIVAHAHAWPLVDLRVDWSDTCPVVVLRALWDAYEPQMQPYLMRAIDPAAAPSYGVAGDE</sequence>
<organism evidence="1 2">
    <name type="scientific">Puniceispirillum marinum (strain IMCC1322)</name>
    <dbReference type="NCBI Taxonomy" id="488538"/>
    <lineage>
        <taxon>Bacteria</taxon>
        <taxon>Pseudomonadati</taxon>
        <taxon>Pseudomonadota</taxon>
        <taxon>Alphaproteobacteria</taxon>
        <taxon>Candidatus Puniceispirillales</taxon>
        <taxon>Candidatus Puniceispirillaceae</taxon>
        <taxon>Candidatus Puniceispirillum</taxon>
    </lineage>
</organism>
<dbReference type="InterPro" id="IPR029055">
    <property type="entry name" value="Ntn_hydrolases_N"/>
</dbReference>
<dbReference type="SUPFAM" id="SSF56235">
    <property type="entry name" value="N-terminal nucleophile aminohydrolases (Ntn hydrolases)"/>
    <property type="match status" value="1"/>
</dbReference>
<dbReference type="HOGENOM" id="CLU_068244_1_1_5"/>
<protein>
    <recommendedName>
        <fullName evidence="3">Major pilin protein fimA</fullName>
    </recommendedName>
</protein>
<dbReference type="KEGG" id="apb:SAR116_0253"/>
<name>D5BPZ8_PUNMI</name>
<dbReference type="eggNOG" id="COG3342">
    <property type="taxonomic scope" value="Bacteria"/>
</dbReference>
<dbReference type="PANTHER" id="PTHR39328">
    <property type="entry name" value="BLL2871 PROTEIN"/>
    <property type="match status" value="1"/>
</dbReference>
<accession>D5BPZ8</accession>
<proteinExistence type="predicted"/>
<dbReference type="RefSeq" id="WP_013045126.1">
    <property type="nucleotide sequence ID" value="NC_014010.1"/>
</dbReference>
<dbReference type="PANTHER" id="PTHR39328:SF1">
    <property type="entry name" value="BLL2871 PROTEIN"/>
    <property type="match status" value="1"/>
</dbReference>
<evidence type="ECO:0008006" key="3">
    <source>
        <dbReference type="Google" id="ProtNLM"/>
    </source>
</evidence>
<dbReference type="Pfam" id="PF06267">
    <property type="entry name" value="DUF1028"/>
    <property type="match status" value="1"/>
</dbReference>
<dbReference type="InterPro" id="IPR010430">
    <property type="entry name" value="DUF1028"/>
</dbReference>